<keyword evidence="2" id="KW-1185">Reference proteome</keyword>
<protein>
    <submittedName>
        <fullName evidence="1">Uncharacterized protein</fullName>
    </submittedName>
</protein>
<name>A0A1M6JV44_PSEXY</name>
<organism evidence="1 2">
    <name type="scientific">Pseudobutyrivibrio xylanivorans DSM 14809</name>
    <dbReference type="NCBI Taxonomy" id="1123012"/>
    <lineage>
        <taxon>Bacteria</taxon>
        <taxon>Bacillati</taxon>
        <taxon>Bacillota</taxon>
        <taxon>Clostridia</taxon>
        <taxon>Lachnospirales</taxon>
        <taxon>Lachnospiraceae</taxon>
        <taxon>Pseudobutyrivibrio</taxon>
    </lineage>
</organism>
<dbReference type="EMBL" id="FQYQ01000026">
    <property type="protein sequence ID" value="SHJ50553.1"/>
    <property type="molecule type" value="Genomic_DNA"/>
</dbReference>
<dbReference type="AlphaFoldDB" id="A0A1M6JV44"/>
<reference evidence="1 2" key="1">
    <citation type="submission" date="2016-11" db="EMBL/GenBank/DDBJ databases">
        <authorList>
            <person name="Jaros S."/>
            <person name="Januszkiewicz K."/>
            <person name="Wedrychowicz H."/>
        </authorList>
    </citation>
    <scope>NUCLEOTIDE SEQUENCE [LARGE SCALE GENOMIC DNA]</scope>
    <source>
        <strain evidence="1 2">DSM 14809</strain>
    </source>
</reference>
<dbReference type="OrthoDB" id="2168635at2"/>
<sequence length="73" mass="8927">MSLLHRTKEYKGYGKQNYYHNEYMDEGDRVVKYKCHDYKSFDGKENTWHSDRSAVESWDKKDSSMPDWLRNKL</sequence>
<proteinExistence type="predicted"/>
<evidence type="ECO:0000313" key="2">
    <source>
        <dbReference type="Proteomes" id="UP000184185"/>
    </source>
</evidence>
<accession>A0A1M6JV44</accession>
<dbReference type="RefSeq" id="WP_072918927.1">
    <property type="nucleotide sequence ID" value="NZ_FQYQ01000026.1"/>
</dbReference>
<dbReference type="Proteomes" id="UP000184185">
    <property type="component" value="Unassembled WGS sequence"/>
</dbReference>
<evidence type="ECO:0000313" key="1">
    <source>
        <dbReference type="EMBL" id="SHJ50553.1"/>
    </source>
</evidence>
<gene>
    <name evidence="1" type="ORF">SAMN02745725_02692</name>
</gene>